<proteinExistence type="inferred from homology"/>
<dbReference type="OrthoDB" id="9803101at2"/>
<keyword evidence="3" id="KW-1185">Reference proteome</keyword>
<protein>
    <submittedName>
        <fullName evidence="2">Regulator</fullName>
    </submittedName>
</protein>
<evidence type="ECO:0000313" key="2">
    <source>
        <dbReference type="EMBL" id="OXY80354.1"/>
    </source>
</evidence>
<dbReference type="GO" id="GO:0005829">
    <property type="term" value="C:cytosol"/>
    <property type="evidence" value="ECO:0007669"/>
    <property type="project" value="TreeGrafter"/>
</dbReference>
<dbReference type="PANTHER" id="PTHR11803">
    <property type="entry name" value="2-IMINOBUTANOATE/2-IMINOPROPANOATE DEAMINASE RIDA"/>
    <property type="match status" value="1"/>
</dbReference>
<dbReference type="Gene3D" id="3.30.1330.40">
    <property type="entry name" value="RutC-like"/>
    <property type="match status" value="1"/>
</dbReference>
<dbReference type="SUPFAM" id="SSF55298">
    <property type="entry name" value="YjgF-like"/>
    <property type="match status" value="1"/>
</dbReference>
<dbReference type="AlphaFoldDB" id="A0A233RAD1"/>
<reference evidence="2 3" key="1">
    <citation type="submission" date="2017-08" db="EMBL/GenBank/DDBJ databases">
        <title>A Genome Sequence of Oceanimonas doudoroffii ATCC 27123T.</title>
        <authorList>
            <person name="Brennan M.A."/>
            <person name="Maclea K.S."/>
            <person name="Mcclelland W.D."/>
            <person name="Trachtenberg A.M."/>
        </authorList>
    </citation>
    <scope>NUCLEOTIDE SEQUENCE [LARGE SCALE GENOMIC DNA]</scope>
    <source>
        <strain evidence="2 3">ATCC 27123</strain>
    </source>
</reference>
<dbReference type="CDD" id="cd00448">
    <property type="entry name" value="YjgF_YER057c_UK114_family"/>
    <property type="match status" value="1"/>
</dbReference>
<gene>
    <name evidence="2" type="ORF">B6S08_17960</name>
</gene>
<dbReference type="PANTHER" id="PTHR11803:SF39">
    <property type="entry name" value="2-IMINOBUTANOATE_2-IMINOPROPANOATE DEAMINASE"/>
    <property type="match status" value="1"/>
</dbReference>
<sequence>MTKTVIATDQAPAAIGPYVQATRVGNMVYTSGQIPLDPASMDVVEGGIEAQTKQVMDNLMAVLAEAGADASSVVKTTCFLSDMNNFLAFNEVYASYFAAGAPARSCVEVARLPKDVLVEVEAIALVK</sequence>
<dbReference type="InterPro" id="IPR035959">
    <property type="entry name" value="RutC-like_sf"/>
</dbReference>
<organism evidence="2 3">
    <name type="scientific">Oceanimonas doudoroffii</name>
    <dbReference type="NCBI Taxonomy" id="84158"/>
    <lineage>
        <taxon>Bacteria</taxon>
        <taxon>Pseudomonadati</taxon>
        <taxon>Pseudomonadota</taxon>
        <taxon>Gammaproteobacteria</taxon>
        <taxon>Aeromonadales</taxon>
        <taxon>Aeromonadaceae</taxon>
        <taxon>Oceanimonas</taxon>
    </lineage>
</organism>
<dbReference type="InterPro" id="IPR006175">
    <property type="entry name" value="YjgF/YER057c/UK114"/>
</dbReference>
<name>A0A233RAD1_9GAMM</name>
<accession>A0A233RAD1</accession>
<evidence type="ECO:0000256" key="1">
    <source>
        <dbReference type="ARBA" id="ARBA00010552"/>
    </source>
</evidence>
<comment type="caution">
    <text evidence="2">The sequence shown here is derived from an EMBL/GenBank/DDBJ whole genome shotgun (WGS) entry which is preliminary data.</text>
</comment>
<evidence type="ECO:0000313" key="3">
    <source>
        <dbReference type="Proteomes" id="UP000242757"/>
    </source>
</evidence>
<dbReference type="EMBL" id="NBIM01000013">
    <property type="protein sequence ID" value="OXY80354.1"/>
    <property type="molecule type" value="Genomic_DNA"/>
</dbReference>
<dbReference type="NCBIfam" id="TIGR00004">
    <property type="entry name" value="Rid family detoxifying hydrolase"/>
    <property type="match status" value="1"/>
</dbReference>
<dbReference type="FunFam" id="3.30.1330.40:FF:000001">
    <property type="entry name" value="L-PSP family endoribonuclease"/>
    <property type="match status" value="1"/>
</dbReference>
<dbReference type="Pfam" id="PF01042">
    <property type="entry name" value="Ribonuc_L-PSP"/>
    <property type="match status" value="1"/>
</dbReference>
<dbReference type="InterPro" id="IPR006056">
    <property type="entry name" value="RidA"/>
</dbReference>
<comment type="similarity">
    <text evidence="1">Belongs to the RutC family.</text>
</comment>
<dbReference type="GO" id="GO:0019239">
    <property type="term" value="F:deaminase activity"/>
    <property type="evidence" value="ECO:0007669"/>
    <property type="project" value="TreeGrafter"/>
</dbReference>
<dbReference type="Proteomes" id="UP000242757">
    <property type="component" value="Unassembled WGS sequence"/>
</dbReference>
<dbReference type="RefSeq" id="WP_094202184.1">
    <property type="nucleotide sequence ID" value="NZ_NBIM01000013.1"/>
</dbReference>